<organism evidence="2">
    <name type="scientific">hydrothermal vent metagenome</name>
    <dbReference type="NCBI Taxonomy" id="652676"/>
    <lineage>
        <taxon>unclassified sequences</taxon>
        <taxon>metagenomes</taxon>
        <taxon>ecological metagenomes</taxon>
    </lineage>
</organism>
<accession>A0A3B1B9H4</accession>
<evidence type="ECO:0000313" key="2">
    <source>
        <dbReference type="EMBL" id="VAX10921.1"/>
    </source>
</evidence>
<reference evidence="2" key="1">
    <citation type="submission" date="2018-06" db="EMBL/GenBank/DDBJ databases">
        <authorList>
            <person name="Zhirakovskaya E."/>
        </authorList>
    </citation>
    <scope>NUCLEOTIDE SEQUENCE</scope>
</reference>
<sequence>MNNIITRLIILSFLLTLLNACSIGKITVRASLPMIEGGIVAMNRETDLKLAKAAIPANMGMLEGLLVKDPENHVLHEYAAQGYYGFSYGFVEDENRERASQLYYRGFKHGKQALEEYDLTEAQLKGQLDALQQALQQLDEDAVPALFWTASNWTKWIDMNRDSADSIAQMPKAVMLMQRVLELDDHYFLSGAHIFFAAYYGSRSPMMGGDFARSEKHFKQARINTENKILLIDLLQAQYLDRQRFQRKAFHQHLQHIIDAPDNLYPDQGLINAIAKQKAVELLKREDEWF</sequence>
<dbReference type="InterPro" id="IPR038537">
    <property type="entry name" value="TatT_sf"/>
</dbReference>
<feature type="coiled-coil region" evidence="1">
    <location>
        <begin position="114"/>
        <end position="141"/>
    </location>
</feature>
<proteinExistence type="predicted"/>
<name>A0A3B1B9H4_9ZZZZ</name>
<protein>
    <submittedName>
        <fullName evidence="2">Uncharacterized protein</fullName>
    </submittedName>
</protein>
<dbReference type="Gene3D" id="1.25.40.920">
    <property type="entry name" value="TRAP transporter T-component"/>
    <property type="match status" value="1"/>
</dbReference>
<gene>
    <name evidence="2" type="ORF">MNBD_GAMMA25-12</name>
</gene>
<evidence type="ECO:0000256" key="1">
    <source>
        <dbReference type="SAM" id="Coils"/>
    </source>
</evidence>
<keyword evidence="1" id="KW-0175">Coiled coil</keyword>
<dbReference type="EMBL" id="UOFY01000057">
    <property type="protein sequence ID" value="VAX10921.1"/>
    <property type="molecule type" value="Genomic_DNA"/>
</dbReference>
<dbReference type="AlphaFoldDB" id="A0A3B1B9H4"/>
<dbReference type="Pfam" id="PF16811">
    <property type="entry name" value="TAtT"/>
    <property type="match status" value="1"/>
</dbReference>
<dbReference type="InterPro" id="IPR031823">
    <property type="entry name" value="TatT"/>
</dbReference>